<dbReference type="Proteomes" id="UP001195483">
    <property type="component" value="Unassembled WGS sequence"/>
</dbReference>
<keyword evidence="1" id="KW-0147">Chitin-binding</keyword>
<dbReference type="Pfam" id="PF01607">
    <property type="entry name" value="CBM_14"/>
    <property type="match status" value="1"/>
</dbReference>
<reference evidence="8" key="2">
    <citation type="journal article" date="2021" name="Genome Biol. Evol.">
        <title>Developing a high-quality reference genome for a parasitic bivalve with doubly uniparental inheritance (Bivalvia: Unionida).</title>
        <authorList>
            <person name="Smith C.H."/>
        </authorList>
    </citation>
    <scope>NUCLEOTIDE SEQUENCE</scope>
    <source>
        <strain evidence="8">CHS0354</strain>
        <tissue evidence="8">Mantle</tissue>
    </source>
</reference>
<proteinExistence type="predicted"/>
<evidence type="ECO:0000256" key="5">
    <source>
        <dbReference type="ARBA" id="ARBA00023180"/>
    </source>
</evidence>
<comment type="caution">
    <text evidence="8">The sequence shown here is derived from an EMBL/GenBank/DDBJ whole genome shotgun (WGS) entry which is preliminary data.</text>
</comment>
<name>A0AAE0VX65_9BIVA</name>
<keyword evidence="5" id="KW-0325">Glycoprotein</keyword>
<reference evidence="8" key="3">
    <citation type="submission" date="2023-05" db="EMBL/GenBank/DDBJ databases">
        <authorList>
            <person name="Smith C.H."/>
        </authorList>
    </citation>
    <scope>NUCLEOTIDE SEQUENCE</scope>
    <source>
        <strain evidence="8">CHS0354</strain>
        <tissue evidence="8">Mantle</tissue>
    </source>
</reference>
<dbReference type="GO" id="GO:0005576">
    <property type="term" value="C:extracellular region"/>
    <property type="evidence" value="ECO:0007669"/>
    <property type="project" value="InterPro"/>
</dbReference>
<accession>A0AAE0VX65</accession>
<gene>
    <name evidence="8" type="ORF">CHS0354_026623</name>
</gene>
<sequence length="89" mass="10198">IQSERKMYQPFGLLILLASLLSAEASVTCTNDDVIFSESECHKFYKCLHGNWIVQDCPAGLVWNDVEKICDWVENVPRCNFHSATYNIK</sequence>
<dbReference type="InterPro" id="IPR002557">
    <property type="entry name" value="Chitin-bd_dom"/>
</dbReference>
<feature type="signal peptide" evidence="6">
    <location>
        <begin position="1"/>
        <end position="25"/>
    </location>
</feature>
<dbReference type="PANTHER" id="PTHR23301:SF0">
    <property type="entry name" value="CHITIN-BINDING TYPE-2 DOMAIN-CONTAINING PROTEIN-RELATED"/>
    <property type="match status" value="1"/>
</dbReference>
<dbReference type="PROSITE" id="PS50940">
    <property type="entry name" value="CHIT_BIND_II"/>
    <property type="match status" value="1"/>
</dbReference>
<dbReference type="Gene3D" id="2.170.140.10">
    <property type="entry name" value="Chitin binding domain"/>
    <property type="match status" value="1"/>
</dbReference>
<dbReference type="SMART" id="SM00494">
    <property type="entry name" value="ChtBD2"/>
    <property type="match status" value="1"/>
</dbReference>
<keyword evidence="2 6" id="KW-0732">Signal</keyword>
<dbReference type="SUPFAM" id="SSF57625">
    <property type="entry name" value="Invertebrate chitin-binding proteins"/>
    <property type="match status" value="1"/>
</dbReference>
<feature type="chain" id="PRO_5042048423" description="Chitin-binding type-2 domain-containing protein" evidence="6">
    <location>
        <begin position="26"/>
        <end position="89"/>
    </location>
</feature>
<dbReference type="GO" id="GO:0008061">
    <property type="term" value="F:chitin binding"/>
    <property type="evidence" value="ECO:0007669"/>
    <property type="project" value="UniProtKB-KW"/>
</dbReference>
<evidence type="ECO:0000256" key="1">
    <source>
        <dbReference type="ARBA" id="ARBA00022669"/>
    </source>
</evidence>
<evidence type="ECO:0000256" key="4">
    <source>
        <dbReference type="ARBA" id="ARBA00023157"/>
    </source>
</evidence>
<evidence type="ECO:0000259" key="7">
    <source>
        <dbReference type="PROSITE" id="PS50940"/>
    </source>
</evidence>
<feature type="domain" description="Chitin-binding type-2" evidence="7">
    <location>
        <begin position="26"/>
        <end position="81"/>
    </location>
</feature>
<evidence type="ECO:0000313" key="9">
    <source>
        <dbReference type="Proteomes" id="UP001195483"/>
    </source>
</evidence>
<organism evidence="8 9">
    <name type="scientific">Potamilus streckersoni</name>
    <dbReference type="NCBI Taxonomy" id="2493646"/>
    <lineage>
        <taxon>Eukaryota</taxon>
        <taxon>Metazoa</taxon>
        <taxon>Spiralia</taxon>
        <taxon>Lophotrochozoa</taxon>
        <taxon>Mollusca</taxon>
        <taxon>Bivalvia</taxon>
        <taxon>Autobranchia</taxon>
        <taxon>Heteroconchia</taxon>
        <taxon>Palaeoheterodonta</taxon>
        <taxon>Unionida</taxon>
        <taxon>Unionoidea</taxon>
        <taxon>Unionidae</taxon>
        <taxon>Ambleminae</taxon>
        <taxon>Lampsilini</taxon>
        <taxon>Potamilus</taxon>
    </lineage>
</organism>
<dbReference type="InterPro" id="IPR036508">
    <property type="entry name" value="Chitin-bd_dom_sf"/>
</dbReference>
<protein>
    <recommendedName>
        <fullName evidence="7">Chitin-binding type-2 domain-containing protein</fullName>
    </recommendedName>
</protein>
<feature type="non-terminal residue" evidence="8">
    <location>
        <position position="1"/>
    </location>
</feature>
<evidence type="ECO:0000313" key="8">
    <source>
        <dbReference type="EMBL" id="KAK3592502.1"/>
    </source>
</evidence>
<keyword evidence="3" id="KW-0677">Repeat</keyword>
<evidence type="ECO:0000256" key="6">
    <source>
        <dbReference type="SAM" id="SignalP"/>
    </source>
</evidence>
<evidence type="ECO:0000256" key="2">
    <source>
        <dbReference type="ARBA" id="ARBA00022729"/>
    </source>
</evidence>
<dbReference type="InterPro" id="IPR051940">
    <property type="entry name" value="Chitin_bind-dev_reg"/>
</dbReference>
<keyword evidence="9" id="KW-1185">Reference proteome</keyword>
<dbReference type="EMBL" id="JAEAOA010001590">
    <property type="protein sequence ID" value="KAK3592502.1"/>
    <property type="molecule type" value="Genomic_DNA"/>
</dbReference>
<dbReference type="PANTHER" id="PTHR23301">
    <property type="entry name" value="CHITIN BINDING PERITROPHIN-A"/>
    <property type="match status" value="1"/>
</dbReference>
<keyword evidence="4" id="KW-1015">Disulfide bond</keyword>
<reference evidence="8" key="1">
    <citation type="journal article" date="2021" name="Genome Biol. Evol.">
        <title>A High-Quality Reference Genome for a Parasitic Bivalve with Doubly Uniparental Inheritance (Bivalvia: Unionida).</title>
        <authorList>
            <person name="Smith C.H."/>
        </authorList>
    </citation>
    <scope>NUCLEOTIDE SEQUENCE</scope>
    <source>
        <strain evidence="8">CHS0354</strain>
    </source>
</reference>
<evidence type="ECO:0000256" key="3">
    <source>
        <dbReference type="ARBA" id="ARBA00022737"/>
    </source>
</evidence>
<dbReference type="AlphaFoldDB" id="A0AAE0VX65"/>
<feature type="non-terminal residue" evidence="8">
    <location>
        <position position="89"/>
    </location>
</feature>